<organism evidence="3 4">
    <name type="scientific">Penicillium diatomitis</name>
    <dbReference type="NCBI Taxonomy" id="2819901"/>
    <lineage>
        <taxon>Eukaryota</taxon>
        <taxon>Fungi</taxon>
        <taxon>Dikarya</taxon>
        <taxon>Ascomycota</taxon>
        <taxon>Pezizomycotina</taxon>
        <taxon>Eurotiomycetes</taxon>
        <taxon>Eurotiomycetidae</taxon>
        <taxon>Eurotiales</taxon>
        <taxon>Aspergillaceae</taxon>
        <taxon>Penicillium</taxon>
    </lineage>
</organism>
<dbReference type="RefSeq" id="XP_056786495.1">
    <property type="nucleotide sequence ID" value="XM_056938113.1"/>
</dbReference>
<evidence type="ECO:0000259" key="2">
    <source>
        <dbReference type="Pfam" id="PF13592"/>
    </source>
</evidence>
<dbReference type="Proteomes" id="UP001148312">
    <property type="component" value="Unassembled WGS sequence"/>
</dbReference>
<evidence type="ECO:0000313" key="4">
    <source>
        <dbReference type="Proteomes" id="UP001148312"/>
    </source>
</evidence>
<evidence type="ECO:0000313" key="3">
    <source>
        <dbReference type="EMBL" id="KAJ5471949.1"/>
    </source>
</evidence>
<dbReference type="InterPro" id="IPR002110">
    <property type="entry name" value="Ankyrin_rpt"/>
</dbReference>
<comment type="caution">
    <text evidence="3">The sequence shown here is derived from an EMBL/GenBank/DDBJ whole genome shotgun (WGS) entry which is preliminary data.</text>
</comment>
<dbReference type="AlphaFoldDB" id="A0A9W9WQU8"/>
<reference evidence="3" key="1">
    <citation type="submission" date="2022-12" db="EMBL/GenBank/DDBJ databases">
        <authorList>
            <person name="Petersen C."/>
        </authorList>
    </citation>
    <scope>NUCLEOTIDE SEQUENCE</scope>
    <source>
        <strain evidence="3">IBT 30728</strain>
    </source>
</reference>
<keyword evidence="4" id="KW-1185">Reference proteome</keyword>
<reference evidence="3" key="2">
    <citation type="journal article" date="2023" name="IMA Fungus">
        <title>Comparative genomic study of the Penicillium genus elucidates a diverse pangenome and 15 lateral gene transfer events.</title>
        <authorList>
            <person name="Petersen C."/>
            <person name="Sorensen T."/>
            <person name="Nielsen M.R."/>
            <person name="Sondergaard T.E."/>
            <person name="Sorensen J.L."/>
            <person name="Fitzpatrick D.A."/>
            <person name="Frisvad J.C."/>
            <person name="Nielsen K.L."/>
        </authorList>
    </citation>
    <scope>NUCLEOTIDE SEQUENCE</scope>
    <source>
        <strain evidence="3">IBT 30728</strain>
    </source>
</reference>
<protein>
    <recommendedName>
        <fullName evidence="2">Winged helix-turn helix domain-containing protein</fullName>
    </recommendedName>
</protein>
<dbReference type="SUPFAM" id="SSF46689">
    <property type="entry name" value="Homeodomain-like"/>
    <property type="match status" value="1"/>
</dbReference>
<keyword evidence="1" id="KW-0040">ANK repeat</keyword>
<evidence type="ECO:0000256" key="1">
    <source>
        <dbReference type="PROSITE-ProRule" id="PRU00023"/>
    </source>
</evidence>
<sequence>MAEAAECSERTIKNIRKNLRLFGSVHAPPNRIGRRRSITPPMLEALCDHLFEKPGLYLDEMAVFLWDEFRMLVTSSSIRRALAFKGWSKKTTQRRAKEQNAELREIYLHNLSEFESYHLIYVDESGCDKRIGFRRTGWSPLGVAPVQVSQFHRDDRGAFGGWQQGAAHDFILIRRRKFTTSNVFTSSAKQQISLSSPPLDINLSLIDIMAELVGVVSSAITFATLAIQVGKSVQTLKGYWDSMRDAPDDVRSLLREVEILGFIMADVDADLSRRSVSLALIDSQHVSQSLRFCKVAAEDLEALCKDLLHHVGSSSCLRRSYRAAKLVIRERKIEKHVSKLHNVVRLLMLSQQCYTRALIQAQPNFIAEEIRNLGIVSSHADVAEPVSAPHCKNLASTGTLVRSSKLENGRVNHRKSRLWLLRAPYWMTSRVLEITSMKTPFGWDWSLRTYNEVRWSSELDYYFRQGTLKDLQDLFASGQLSPLFREQGSGRSLLHYAICVDRNEQVVEFLLGQGVDPSVEGGFSKLKTPLRLLLENGRHAASDKDYPLLPFLRPPTSTFTRLHIWKCPGRSRRNIIRVPWHL</sequence>
<dbReference type="GeneID" id="81628363"/>
<dbReference type="PROSITE" id="PS50088">
    <property type="entry name" value="ANK_REPEAT"/>
    <property type="match status" value="1"/>
</dbReference>
<gene>
    <name evidence="3" type="ORF">N7539_008518</name>
</gene>
<name>A0A9W9WQU8_9EURO</name>
<dbReference type="EMBL" id="JAPWDQ010000013">
    <property type="protein sequence ID" value="KAJ5471949.1"/>
    <property type="molecule type" value="Genomic_DNA"/>
</dbReference>
<dbReference type="Gene3D" id="1.25.40.20">
    <property type="entry name" value="Ankyrin repeat-containing domain"/>
    <property type="match status" value="1"/>
</dbReference>
<dbReference type="PROSITE" id="PS50297">
    <property type="entry name" value="ANK_REP_REGION"/>
    <property type="match status" value="1"/>
</dbReference>
<feature type="domain" description="Winged helix-turn helix" evidence="2">
    <location>
        <begin position="58"/>
        <end position="106"/>
    </location>
</feature>
<dbReference type="InterPro" id="IPR025959">
    <property type="entry name" value="Winged_HTH_dom"/>
</dbReference>
<dbReference type="InterPro" id="IPR036770">
    <property type="entry name" value="Ankyrin_rpt-contain_sf"/>
</dbReference>
<accession>A0A9W9WQU8</accession>
<proteinExistence type="predicted"/>
<feature type="repeat" description="ANK" evidence="1">
    <location>
        <begin position="489"/>
        <end position="522"/>
    </location>
</feature>
<dbReference type="InterPro" id="IPR009057">
    <property type="entry name" value="Homeodomain-like_sf"/>
</dbReference>
<dbReference type="Pfam" id="PF13592">
    <property type="entry name" value="HTH_33"/>
    <property type="match status" value="1"/>
</dbReference>